<organism evidence="1 2">
    <name type="scientific">Azohydromonas lata</name>
    <dbReference type="NCBI Taxonomy" id="45677"/>
    <lineage>
        <taxon>Bacteria</taxon>
        <taxon>Pseudomonadati</taxon>
        <taxon>Pseudomonadota</taxon>
        <taxon>Betaproteobacteria</taxon>
        <taxon>Burkholderiales</taxon>
        <taxon>Sphaerotilaceae</taxon>
        <taxon>Azohydromonas</taxon>
    </lineage>
</organism>
<proteinExistence type="predicted"/>
<dbReference type="Proteomes" id="UP001293718">
    <property type="component" value="Unassembled WGS sequence"/>
</dbReference>
<gene>
    <name evidence="1" type="ORF">SM757_34510</name>
</gene>
<keyword evidence="2" id="KW-1185">Reference proteome</keyword>
<comment type="caution">
    <text evidence="1">The sequence shown here is derived from an EMBL/GenBank/DDBJ whole genome shotgun (WGS) entry which is preliminary data.</text>
</comment>
<dbReference type="RefSeq" id="WP_322468792.1">
    <property type="nucleotide sequence ID" value="NZ_JAXOJX010000145.1"/>
</dbReference>
<dbReference type="EMBL" id="JAXOJX010000145">
    <property type="protein sequence ID" value="MDZ5461700.1"/>
    <property type="molecule type" value="Genomic_DNA"/>
</dbReference>
<sequence length="310" mass="32649">MSAVRRDPQADPLFARPRPERPAYATGMLLGARDFADEQTYHRGQLARALAYLAGPGTLAGLRVSCMPAGSGGQAAQPEEIRVEPGLAVDWLGRLIEVPRTACVRLPAWFAALPDDTRSQAAYPQGVGTLDGFTSARALAEAGGTLPTRVLAADLYLRFVACDAAWSPAFASGPYDALDAIAASRVRDAYELLLLPRTGLQADTTKGLPDPGPDLAGIADPADRRAALQDHLLDDAYRPVSAAGSAGDLKALSANPDGVDPSAVWLARVLLPVQAGDPPQRTDPVGEPVIDNYSRRFLPAAALLARWLGA</sequence>
<accession>A0ABU5IS58</accession>
<reference evidence="1 2" key="1">
    <citation type="submission" date="2023-11" db="EMBL/GenBank/DDBJ databases">
        <title>Draft genome of Azohydromonas lata strain H1 (DSM1123), a polyhydroxyalkanoate producer.</title>
        <authorList>
            <person name="Traversa D."/>
            <person name="D'Addabbo P."/>
            <person name="Pazzani C."/>
            <person name="Manzari C."/>
            <person name="Chiara M."/>
            <person name="Scrascia M."/>
        </authorList>
    </citation>
    <scope>NUCLEOTIDE SEQUENCE [LARGE SCALE GENOMIC DNA]</scope>
    <source>
        <strain evidence="1 2">H1</strain>
    </source>
</reference>
<evidence type="ECO:0000313" key="1">
    <source>
        <dbReference type="EMBL" id="MDZ5461700.1"/>
    </source>
</evidence>
<evidence type="ECO:0000313" key="2">
    <source>
        <dbReference type="Proteomes" id="UP001293718"/>
    </source>
</evidence>
<name>A0ABU5IS58_9BURK</name>
<protein>
    <submittedName>
        <fullName evidence="1">Uncharacterized protein</fullName>
    </submittedName>
</protein>